<dbReference type="EMBL" id="CP037423">
    <property type="protein sequence ID" value="QDV44024.1"/>
    <property type="molecule type" value="Genomic_DNA"/>
</dbReference>
<organism evidence="7 8">
    <name type="scientific">Stieleria neptunia</name>
    <dbReference type="NCBI Taxonomy" id="2527979"/>
    <lineage>
        <taxon>Bacteria</taxon>
        <taxon>Pseudomonadati</taxon>
        <taxon>Planctomycetota</taxon>
        <taxon>Planctomycetia</taxon>
        <taxon>Pirellulales</taxon>
        <taxon>Pirellulaceae</taxon>
        <taxon>Stieleria</taxon>
    </lineage>
</organism>
<evidence type="ECO:0000256" key="2">
    <source>
        <dbReference type="ARBA" id="ARBA00022692"/>
    </source>
</evidence>
<dbReference type="InterPro" id="IPR007016">
    <property type="entry name" value="O-antigen_ligase-rel_domated"/>
</dbReference>
<feature type="transmembrane region" description="Helical" evidence="5">
    <location>
        <begin position="336"/>
        <end position="356"/>
    </location>
</feature>
<evidence type="ECO:0000313" key="7">
    <source>
        <dbReference type="EMBL" id="QDV44024.1"/>
    </source>
</evidence>
<evidence type="ECO:0000256" key="4">
    <source>
        <dbReference type="ARBA" id="ARBA00023136"/>
    </source>
</evidence>
<dbReference type="RefSeq" id="WP_145388429.1">
    <property type="nucleotide sequence ID" value="NZ_CP037423.1"/>
</dbReference>
<proteinExistence type="predicted"/>
<dbReference type="GO" id="GO:0016020">
    <property type="term" value="C:membrane"/>
    <property type="evidence" value="ECO:0007669"/>
    <property type="project" value="UniProtKB-SubCell"/>
</dbReference>
<protein>
    <submittedName>
        <fullName evidence="7">O-Antigen ligase</fullName>
    </submittedName>
</protein>
<feature type="transmembrane region" description="Helical" evidence="5">
    <location>
        <begin position="77"/>
        <end position="94"/>
    </location>
</feature>
<feature type="transmembrane region" description="Helical" evidence="5">
    <location>
        <begin position="132"/>
        <end position="151"/>
    </location>
</feature>
<feature type="transmembrane region" description="Helical" evidence="5">
    <location>
        <begin position="222"/>
        <end position="241"/>
    </location>
</feature>
<gene>
    <name evidence="7" type="ORF">Enr13x_38850</name>
</gene>
<feature type="transmembrane region" description="Helical" evidence="5">
    <location>
        <begin position="171"/>
        <end position="190"/>
    </location>
</feature>
<dbReference type="InterPro" id="IPR051533">
    <property type="entry name" value="WaaL-like"/>
</dbReference>
<dbReference type="GO" id="GO:0016874">
    <property type="term" value="F:ligase activity"/>
    <property type="evidence" value="ECO:0007669"/>
    <property type="project" value="UniProtKB-KW"/>
</dbReference>
<reference evidence="7 8" key="1">
    <citation type="submission" date="2019-03" db="EMBL/GenBank/DDBJ databases">
        <title>Deep-cultivation of Planctomycetes and their phenomic and genomic characterization uncovers novel biology.</title>
        <authorList>
            <person name="Wiegand S."/>
            <person name="Jogler M."/>
            <person name="Boedeker C."/>
            <person name="Pinto D."/>
            <person name="Vollmers J."/>
            <person name="Rivas-Marin E."/>
            <person name="Kohn T."/>
            <person name="Peeters S.H."/>
            <person name="Heuer A."/>
            <person name="Rast P."/>
            <person name="Oberbeckmann S."/>
            <person name="Bunk B."/>
            <person name="Jeske O."/>
            <person name="Meyerdierks A."/>
            <person name="Storesund J.E."/>
            <person name="Kallscheuer N."/>
            <person name="Luecker S."/>
            <person name="Lage O.M."/>
            <person name="Pohl T."/>
            <person name="Merkel B.J."/>
            <person name="Hornburger P."/>
            <person name="Mueller R.-W."/>
            <person name="Bruemmer F."/>
            <person name="Labrenz M."/>
            <person name="Spormann A.M."/>
            <person name="Op den Camp H."/>
            <person name="Overmann J."/>
            <person name="Amann R."/>
            <person name="Jetten M.S.M."/>
            <person name="Mascher T."/>
            <person name="Medema M.H."/>
            <person name="Devos D.P."/>
            <person name="Kaster A.-K."/>
            <person name="Ovreas L."/>
            <person name="Rohde M."/>
            <person name="Galperin M.Y."/>
            <person name="Jogler C."/>
        </authorList>
    </citation>
    <scope>NUCLEOTIDE SEQUENCE [LARGE SCALE GENOMIC DNA]</scope>
    <source>
        <strain evidence="7 8">Enr13</strain>
    </source>
</reference>
<evidence type="ECO:0000313" key="8">
    <source>
        <dbReference type="Proteomes" id="UP000319004"/>
    </source>
</evidence>
<sequence>MFRSDAYLHRITTFGVWALPILTFTIPSRLEPSTFASLDALAIVKLLILLVVFFGGSAAVLARIADAKTQSVLRPLLPFYLYFAWAMLSVLWTPRPAISIGQAGGLASLLVLASLIALVATRQDRAESLLRMLGQMLLAFSIFVIAVQLFVPELSGLDRRMMIGGNSGIVHPTAAGANASIGLLICMLCLFVGKYRWALRAALIGGVVHGTVLFYASSRMALLMAALTVGMVLFLYAGNLVRAATISLFAVLLLVIVLVDPSFGSVLDSKSPTVQYITRGQSARQLTKVSGREEMWTKVWREYTKSKWIGHGYFITSEAGEIEVWSMKANHTAHNIYLQILVSTGVIGLLFFLAAISNLVLKFSRLVRGDRSMQNLVTLLVVVGIWYLGWSLLCVSFMGPVRSESVAFFALIGIAMGQLPRVAEYEAIQTRMRQVPQFAIR</sequence>
<keyword evidence="7" id="KW-0436">Ligase</keyword>
<feature type="transmembrane region" description="Helical" evidence="5">
    <location>
        <begin position="248"/>
        <end position="267"/>
    </location>
</feature>
<keyword evidence="4 5" id="KW-0472">Membrane</keyword>
<dbReference type="KEGG" id="snep:Enr13x_38850"/>
<dbReference type="Pfam" id="PF04932">
    <property type="entry name" value="Wzy_C"/>
    <property type="match status" value="1"/>
</dbReference>
<evidence type="ECO:0000256" key="5">
    <source>
        <dbReference type="SAM" id="Phobius"/>
    </source>
</evidence>
<evidence type="ECO:0000259" key="6">
    <source>
        <dbReference type="Pfam" id="PF04932"/>
    </source>
</evidence>
<keyword evidence="8" id="KW-1185">Reference proteome</keyword>
<feature type="transmembrane region" description="Helical" evidence="5">
    <location>
        <begin position="405"/>
        <end position="423"/>
    </location>
</feature>
<comment type="subcellular location">
    <subcellularLocation>
        <location evidence="1">Membrane</location>
        <topology evidence="1">Multi-pass membrane protein</topology>
    </subcellularLocation>
</comment>
<feature type="domain" description="O-antigen ligase-related" evidence="6">
    <location>
        <begin position="210"/>
        <end position="353"/>
    </location>
</feature>
<dbReference type="OrthoDB" id="236730at2"/>
<feature type="transmembrane region" description="Helical" evidence="5">
    <location>
        <begin position="7"/>
        <end position="26"/>
    </location>
</feature>
<accession>A0A518HT73</accession>
<feature type="transmembrane region" description="Helical" evidence="5">
    <location>
        <begin position="376"/>
        <end position="399"/>
    </location>
</feature>
<name>A0A518HT73_9BACT</name>
<dbReference type="Proteomes" id="UP000319004">
    <property type="component" value="Chromosome"/>
</dbReference>
<evidence type="ECO:0000256" key="3">
    <source>
        <dbReference type="ARBA" id="ARBA00022989"/>
    </source>
</evidence>
<feature type="transmembrane region" description="Helical" evidence="5">
    <location>
        <begin position="197"/>
        <end position="216"/>
    </location>
</feature>
<feature type="transmembrane region" description="Helical" evidence="5">
    <location>
        <begin position="100"/>
        <end position="120"/>
    </location>
</feature>
<evidence type="ECO:0000256" key="1">
    <source>
        <dbReference type="ARBA" id="ARBA00004141"/>
    </source>
</evidence>
<feature type="transmembrane region" description="Helical" evidence="5">
    <location>
        <begin position="46"/>
        <end position="65"/>
    </location>
</feature>
<dbReference type="AlphaFoldDB" id="A0A518HT73"/>
<keyword evidence="2 5" id="KW-0812">Transmembrane</keyword>
<keyword evidence="3 5" id="KW-1133">Transmembrane helix</keyword>
<dbReference type="PANTHER" id="PTHR37422:SF13">
    <property type="entry name" value="LIPOPOLYSACCHARIDE BIOSYNTHESIS PROTEIN PA4999-RELATED"/>
    <property type="match status" value="1"/>
</dbReference>
<dbReference type="PANTHER" id="PTHR37422">
    <property type="entry name" value="TEICHURONIC ACID BIOSYNTHESIS PROTEIN TUAE"/>
    <property type="match status" value="1"/>
</dbReference>